<comment type="similarity">
    <text evidence="2">Belongs to the iron-containing alcohol dehydrogenase family. Hydroxyacid-oxoacid transhydrogenase subfamily.</text>
</comment>
<sequence length="406" mass="42207">MHESVFTLEATPIKFGPGAVDDAGWELQRLGVTRALLIADPGVPWLDRVIEALDVELLIYDGVRVEPTLESLQAAADFAVEAEVDGFVSLGGGSAIDTAKVANLIASHPAPVMDYVNPPIGGGAAVPGPLLPHLAIPTTCGTGSEATTVAVLDIPERRVKTGISHRYLRPSQAIVDPELASTLPAEVVASAGLDVVCHAAESYTARPYTSRDRPASPGERPPYQGSNPVADVWSAKALEYGGRFLRRAVADADDLEARGAMMLAASMAGVGFGSAGVHIPHACAYPIAGLKHAWTPPGYPSEHPFVPHGLSVIVTAPAAFAFTESASPERHARAASLLGGGSLPEALRSLMDDLGVPSLRELGYDESDVPELVEGALAQQRLLAVAPREVGADDLASILTATLGGR</sequence>
<dbReference type="EC" id="1.1.99.24" evidence="3"/>
<feature type="region of interest" description="Disordered" evidence="7">
    <location>
        <begin position="206"/>
        <end position="228"/>
    </location>
</feature>
<evidence type="ECO:0000256" key="4">
    <source>
        <dbReference type="ARBA" id="ARBA00022946"/>
    </source>
</evidence>
<protein>
    <recommendedName>
        <fullName evidence="3">hydroxyacid-oxoacid transhydrogenase</fullName>
        <ecNumber evidence="3">1.1.99.24</ecNumber>
    </recommendedName>
</protein>
<keyword evidence="4" id="KW-0809">Transit peptide</keyword>
<evidence type="ECO:0000256" key="6">
    <source>
        <dbReference type="ARBA" id="ARBA00049496"/>
    </source>
</evidence>
<evidence type="ECO:0000256" key="3">
    <source>
        <dbReference type="ARBA" id="ARBA00013182"/>
    </source>
</evidence>
<evidence type="ECO:0000313" key="11">
    <source>
        <dbReference type="Proteomes" id="UP001147653"/>
    </source>
</evidence>
<dbReference type="CDD" id="cd08190">
    <property type="entry name" value="HOT"/>
    <property type="match status" value="1"/>
</dbReference>
<comment type="caution">
    <text evidence="10">The sequence shown here is derived from an EMBL/GenBank/DDBJ whole genome shotgun (WGS) entry which is preliminary data.</text>
</comment>
<feature type="domain" description="Alcohol dehydrogenase iron-type/glycerol dehydrogenase GldA" evidence="8">
    <location>
        <begin position="12"/>
        <end position="177"/>
    </location>
</feature>
<keyword evidence="5" id="KW-0560">Oxidoreductase</keyword>
<evidence type="ECO:0000256" key="2">
    <source>
        <dbReference type="ARBA" id="ARBA00010005"/>
    </source>
</evidence>
<dbReference type="EMBL" id="JAPDDP010000054">
    <property type="protein sequence ID" value="MDA0183478.1"/>
    <property type="molecule type" value="Genomic_DNA"/>
</dbReference>
<dbReference type="RefSeq" id="WP_270027866.1">
    <property type="nucleotide sequence ID" value="NZ_JAPDDP010000054.1"/>
</dbReference>
<dbReference type="Proteomes" id="UP001147653">
    <property type="component" value="Unassembled WGS sequence"/>
</dbReference>
<keyword evidence="11" id="KW-1185">Reference proteome</keyword>
<dbReference type="SUPFAM" id="SSF56796">
    <property type="entry name" value="Dehydroquinate synthase-like"/>
    <property type="match status" value="1"/>
</dbReference>
<dbReference type="GO" id="GO:0047988">
    <property type="term" value="F:hydroxyacid-oxoacid transhydrogenase activity"/>
    <property type="evidence" value="ECO:0007669"/>
    <property type="project" value="UniProtKB-EC"/>
</dbReference>
<reference evidence="10" key="1">
    <citation type="submission" date="2022-10" db="EMBL/GenBank/DDBJ databases">
        <title>The WGS of Solirubrobacter phytolaccae KCTC 29190.</title>
        <authorList>
            <person name="Jiang Z."/>
        </authorList>
    </citation>
    <scope>NUCLEOTIDE SEQUENCE</scope>
    <source>
        <strain evidence="10">KCTC 29190</strain>
    </source>
</reference>
<dbReference type="InterPro" id="IPR039697">
    <property type="entry name" value="Alcohol_dehydrogenase_Fe"/>
</dbReference>
<dbReference type="InterPro" id="IPR001670">
    <property type="entry name" value="ADH_Fe/GldA"/>
</dbReference>
<evidence type="ECO:0000259" key="9">
    <source>
        <dbReference type="Pfam" id="PF25137"/>
    </source>
</evidence>
<gene>
    <name evidence="10" type="ORF">OJ997_24430</name>
</gene>
<comment type="catalytic activity">
    <reaction evidence="1">
        <text>(S)-3-hydroxybutanoate + 2-oxoglutarate = (R)-2-hydroxyglutarate + acetoacetate</text>
        <dbReference type="Rhea" id="RHEA:23048"/>
        <dbReference type="ChEBI" id="CHEBI:11047"/>
        <dbReference type="ChEBI" id="CHEBI:13705"/>
        <dbReference type="ChEBI" id="CHEBI:15801"/>
        <dbReference type="ChEBI" id="CHEBI:16810"/>
        <dbReference type="EC" id="1.1.99.24"/>
    </reaction>
</comment>
<proteinExistence type="inferred from homology"/>
<dbReference type="InterPro" id="IPR042157">
    <property type="entry name" value="HOT"/>
</dbReference>
<evidence type="ECO:0000313" key="10">
    <source>
        <dbReference type="EMBL" id="MDA0183478.1"/>
    </source>
</evidence>
<dbReference type="AlphaFoldDB" id="A0A9X3NBP3"/>
<dbReference type="PANTHER" id="PTHR11496">
    <property type="entry name" value="ALCOHOL DEHYDROGENASE"/>
    <property type="match status" value="1"/>
</dbReference>
<dbReference type="Pfam" id="PF00465">
    <property type="entry name" value="Fe-ADH"/>
    <property type="match status" value="1"/>
</dbReference>
<dbReference type="Pfam" id="PF25137">
    <property type="entry name" value="ADH_Fe_C"/>
    <property type="match status" value="1"/>
</dbReference>
<dbReference type="GO" id="GO:0004022">
    <property type="term" value="F:alcohol dehydrogenase (NAD+) activity"/>
    <property type="evidence" value="ECO:0007669"/>
    <property type="project" value="InterPro"/>
</dbReference>
<dbReference type="InterPro" id="IPR056798">
    <property type="entry name" value="ADH_Fe_C"/>
</dbReference>
<dbReference type="Gene3D" id="3.40.50.1970">
    <property type="match status" value="1"/>
</dbReference>
<evidence type="ECO:0000259" key="8">
    <source>
        <dbReference type="Pfam" id="PF00465"/>
    </source>
</evidence>
<dbReference type="GO" id="GO:0046872">
    <property type="term" value="F:metal ion binding"/>
    <property type="evidence" value="ECO:0007669"/>
    <property type="project" value="InterPro"/>
</dbReference>
<evidence type="ECO:0000256" key="1">
    <source>
        <dbReference type="ARBA" id="ARBA00000813"/>
    </source>
</evidence>
<name>A0A9X3NBP3_9ACTN</name>
<dbReference type="Gene3D" id="1.20.1090.10">
    <property type="entry name" value="Dehydroquinate synthase-like - alpha domain"/>
    <property type="match status" value="1"/>
</dbReference>
<organism evidence="10 11">
    <name type="scientific">Solirubrobacter phytolaccae</name>
    <dbReference type="NCBI Taxonomy" id="1404360"/>
    <lineage>
        <taxon>Bacteria</taxon>
        <taxon>Bacillati</taxon>
        <taxon>Actinomycetota</taxon>
        <taxon>Thermoleophilia</taxon>
        <taxon>Solirubrobacterales</taxon>
        <taxon>Solirubrobacteraceae</taxon>
        <taxon>Solirubrobacter</taxon>
    </lineage>
</organism>
<accession>A0A9X3NBP3</accession>
<evidence type="ECO:0000256" key="5">
    <source>
        <dbReference type="ARBA" id="ARBA00023002"/>
    </source>
</evidence>
<comment type="catalytic activity">
    <reaction evidence="6">
        <text>4-hydroxybutanoate + 2-oxoglutarate = (R)-2-hydroxyglutarate + succinate semialdehyde</text>
        <dbReference type="Rhea" id="RHEA:24734"/>
        <dbReference type="ChEBI" id="CHEBI:15801"/>
        <dbReference type="ChEBI" id="CHEBI:16724"/>
        <dbReference type="ChEBI" id="CHEBI:16810"/>
        <dbReference type="ChEBI" id="CHEBI:57706"/>
        <dbReference type="EC" id="1.1.99.24"/>
    </reaction>
</comment>
<feature type="domain" description="Fe-containing alcohol dehydrogenase-like C-terminal" evidence="9">
    <location>
        <begin position="225"/>
        <end position="402"/>
    </location>
</feature>
<dbReference type="FunFam" id="3.40.50.1970:FF:000003">
    <property type="entry name" value="Alcohol dehydrogenase, iron-containing"/>
    <property type="match status" value="1"/>
</dbReference>
<dbReference type="PANTHER" id="PTHR11496:SF83">
    <property type="entry name" value="HYDROXYACID-OXOACID TRANSHYDROGENASE, MITOCHONDRIAL"/>
    <property type="match status" value="1"/>
</dbReference>
<evidence type="ECO:0000256" key="7">
    <source>
        <dbReference type="SAM" id="MobiDB-lite"/>
    </source>
</evidence>